<dbReference type="GO" id="GO:0015031">
    <property type="term" value="P:protein transport"/>
    <property type="evidence" value="ECO:0007669"/>
    <property type="project" value="UniProtKB-KW"/>
</dbReference>
<dbReference type="AlphaFoldDB" id="A0A4R3KVC3"/>
<dbReference type="RefSeq" id="WP_132128132.1">
    <property type="nucleotide sequence ID" value="NZ_CP042432.1"/>
</dbReference>
<dbReference type="Gene3D" id="3.30.1150.10">
    <property type="match status" value="1"/>
</dbReference>
<evidence type="ECO:0000313" key="13">
    <source>
        <dbReference type="Proteomes" id="UP000295807"/>
    </source>
</evidence>
<evidence type="ECO:0000256" key="2">
    <source>
        <dbReference type="ARBA" id="ARBA00006555"/>
    </source>
</evidence>
<name>A0A4R3KVC3_9SPHI</name>
<evidence type="ECO:0000259" key="11">
    <source>
        <dbReference type="PROSITE" id="PS52015"/>
    </source>
</evidence>
<evidence type="ECO:0000256" key="5">
    <source>
        <dbReference type="ARBA" id="ARBA00022519"/>
    </source>
</evidence>
<keyword evidence="4" id="KW-1003">Cell membrane</keyword>
<evidence type="ECO:0000256" key="6">
    <source>
        <dbReference type="ARBA" id="ARBA00022692"/>
    </source>
</evidence>
<dbReference type="PRINTS" id="PR01374">
    <property type="entry name" value="TONBPROTEIN"/>
</dbReference>
<evidence type="ECO:0000313" key="12">
    <source>
        <dbReference type="EMBL" id="TCS89041.1"/>
    </source>
</evidence>
<evidence type="ECO:0000256" key="8">
    <source>
        <dbReference type="ARBA" id="ARBA00022989"/>
    </source>
</evidence>
<keyword evidence="3" id="KW-0813">Transport</keyword>
<dbReference type="Pfam" id="PF03544">
    <property type="entry name" value="TonB_C"/>
    <property type="match status" value="1"/>
</dbReference>
<dbReference type="InterPro" id="IPR003538">
    <property type="entry name" value="TonB"/>
</dbReference>
<dbReference type="EMBL" id="SMAD01000002">
    <property type="protein sequence ID" value="TCS89041.1"/>
    <property type="molecule type" value="Genomic_DNA"/>
</dbReference>
<comment type="similarity">
    <text evidence="2">Belongs to the TonB family.</text>
</comment>
<gene>
    <name evidence="12" type="ORF">EDD80_102233</name>
</gene>
<comment type="subcellular location">
    <subcellularLocation>
        <location evidence="1">Cell inner membrane</location>
        <topology evidence="1">Single-pass membrane protein</topology>
        <orientation evidence="1">Periplasmic side</orientation>
    </subcellularLocation>
</comment>
<evidence type="ECO:0000256" key="10">
    <source>
        <dbReference type="SAM" id="Phobius"/>
    </source>
</evidence>
<keyword evidence="5" id="KW-0997">Cell inner membrane</keyword>
<proteinExistence type="inferred from homology"/>
<keyword evidence="13" id="KW-1185">Reference proteome</keyword>
<feature type="transmembrane region" description="Helical" evidence="10">
    <location>
        <begin position="39"/>
        <end position="60"/>
    </location>
</feature>
<dbReference type="InterPro" id="IPR051045">
    <property type="entry name" value="TonB-dependent_transducer"/>
</dbReference>
<evidence type="ECO:0000256" key="4">
    <source>
        <dbReference type="ARBA" id="ARBA00022475"/>
    </source>
</evidence>
<dbReference type="OrthoDB" id="649093at2"/>
<accession>A0A4R3KVC3</accession>
<dbReference type="PANTHER" id="PTHR33446">
    <property type="entry name" value="PROTEIN TONB-RELATED"/>
    <property type="match status" value="1"/>
</dbReference>
<keyword evidence="6 10" id="KW-0812">Transmembrane</keyword>
<dbReference type="InterPro" id="IPR006260">
    <property type="entry name" value="TonB/TolA_C"/>
</dbReference>
<keyword evidence="9 10" id="KW-0472">Membrane</keyword>
<protein>
    <submittedName>
        <fullName evidence="12">Outer membrane transport energization protein TonB</fullName>
    </submittedName>
</protein>
<dbReference type="PANTHER" id="PTHR33446:SF2">
    <property type="entry name" value="PROTEIN TONB"/>
    <property type="match status" value="1"/>
</dbReference>
<dbReference type="SUPFAM" id="SSF74653">
    <property type="entry name" value="TolA/TonB C-terminal domain"/>
    <property type="match status" value="1"/>
</dbReference>
<sequence length="278" mass="30739">MAKIDLQDSRWCDMVFEGRNKEYGAYNLRRHYSRFATRAIIFAIVGFALCTYAPILASIIKGRNADNVVQVDLESELANVEIEQPEELPPPPPDIPPPPPAVKEVKFTPPEIVPQEEVREEDIPPPAETIEADVLLGDETREGLSKFDVPIDAPEDGEGDAIVGEVVDDKVYSFASIEKKPQFPGGNDKILSYIGKNFNYPAIARENNIQGTVYVQFTIEKDGSVSNVKAVRGQDLGGGLAEEAVRVVKDMPNWTPGEQNGQKVKVSYTLPIFARLQQ</sequence>
<dbReference type="GO" id="GO:0030288">
    <property type="term" value="C:outer membrane-bounded periplasmic space"/>
    <property type="evidence" value="ECO:0007669"/>
    <property type="project" value="InterPro"/>
</dbReference>
<evidence type="ECO:0000256" key="3">
    <source>
        <dbReference type="ARBA" id="ARBA00022448"/>
    </source>
</evidence>
<reference evidence="12 13" key="1">
    <citation type="submission" date="2019-03" db="EMBL/GenBank/DDBJ databases">
        <title>Genomic Encyclopedia of Type Strains, Phase IV (KMG-IV): sequencing the most valuable type-strain genomes for metagenomic binning, comparative biology and taxonomic classification.</title>
        <authorList>
            <person name="Goeker M."/>
        </authorList>
    </citation>
    <scope>NUCLEOTIDE SEQUENCE [LARGE SCALE GENOMIC DNA]</scope>
    <source>
        <strain evidence="12 13">DSM 21100</strain>
    </source>
</reference>
<dbReference type="Proteomes" id="UP000295807">
    <property type="component" value="Unassembled WGS sequence"/>
</dbReference>
<dbReference type="InterPro" id="IPR037682">
    <property type="entry name" value="TonB_C"/>
</dbReference>
<comment type="caution">
    <text evidence="12">The sequence shown here is derived from an EMBL/GenBank/DDBJ whole genome shotgun (WGS) entry which is preliminary data.</text>
</comment>
<organism evidence="12 13">
    <name type="scientific">Anseongella ginsenosidimutans</name>
    <dbReference type="NCBI Taxonomy" id="496056"/>
    <lineage>
        <taxon>Bacteria</taxon>
        <taxon>Pseudomonadati</taxon>
        <taxon>Bacteroidota</taxon>
        <taxon>Sphingobacteriia</taxon>
        <taxon>Sphingobacteriales</taxon>
        <taxon>Sphingobacteriaceae</taxon>
        <taxon>Anseongella</taxon>
    </lineage>
</organism>
<evidence type="ECO:0000256" key="9">
    <source>
        <dbReference type="ARBA" id="ARBA00023136"/>
    </source>
</evidence>
<feature type="domain" description="TonB C-terminal" evidence="11">
    <location>
        <begin position="185"/>
        <end position="278"/>
    </location>
</feature>
<dbReference type="PROSITE" id="PS52015">
    <property type="entry name" value="TONB_CTD"/>
    <property type="match status" value="1"/>
</dbReference>
<dbReference type="GO" id="GO:0031992">
    <property type="term" value="F:energy transducer activity"/>
    <property type="evidence" value="ECO:0007669"/>
    <property type="project" value="InterPro"/>
</dbReference>
<evidence type="ECO:0000256" key="7">
    <source>
        <dbReference type="ARBA" id="ARBA00022927"/>
    </source>
</evidence>
<keyword evidence="8 10" id="KW-1133">Transmembrane helix</keyword>
<dbReference type="NCBIfam" id="TIGR01352">
    <property type="entry name" value="tonB_Cterm"/>
    <property type="match status" value="1"/>
</dbReference>
<dbReference type="GO" id="GO:0055085">
    <property type="term" value="P:transmembrane transport"/>
    <property type="evidence" value="ECO:0007669"/>
    <property type="project" value="InterPro"/>
</dbReference>
<dbReference type="GO" id="GO:0015891">
    <property type="term" value="P:siderophore transport"/>
    <property type="evidence" value="ECO:0007669"/>
    <property type="project" value="InterPro"/>
</dbReference>
<dbReference type="GO" id="GO:0098797">
    <property type="term" value="C:plasma membrane protein complex"/>
    <property type="evidence" value="ECO:0007669"/>
    <property type="project" value="TreeGrafter"/>
</dbReference>
<evidence type="ECO:0000256" key="1">
    <source>
        <dbReference type="ARBA" id="ARBA00004383"/>
    </source>
</evidence>
<keyword evidence="7" id="KW-0653">Protein transport</keyword>